<gene>
    <name evidence="1" type="ORF">CQA63_01420</name>
</gene>
<evidence type="ECO:0008006" key="3">
    <source>
        <dbReference type="Google" id="ProtNLM"/>
    </source>
</evidence>
<comment type="caution">
    <text evidence="1">The sequence shown here is derived from an EMBL/GenBank/DDBJ whole genome shotgun (WGS) entry which is preliminary data.</text>
</comment>
<protein>
    <recommendedName>
        <fullName evidence="3">Conjugal transfer protein TraF</fullName>
    </recommendedName>
</protein>
<accession>A0A3D8I6S0</accession>
<dbReference type="OrthoDB" id="5365913at2"/>
<dbReference type="Gene3D" id="2.40.160.60">
    <property type="entry name" value="Outer membrane protein transport protein (OMPP1/FadL/TodX)"/>
    <property type="match status" value="1"/>
</dbReference>
<keyword evidence="2" id="KW-1185">Reference proteome</keyword>
<organism evidence="1 2">
    <name type="scientific">Helicobacter marmotae</name>
    <dbReference type="NCBI Taxonomy" id="152490"/>
    <lineage>
        <taxon>Bacteria</taxon>
        <taxon>Pseudomonadati</taxon>
        <taxon>Campylobacterota</taxon>
        <taxon>Epsilonproteobacteria</taxon>
        <taxon>Campylobacterales</taxon>
        <taxon>Helicobacteraceae</taxon>
        <taxon>Helicobacter</taxon>
    </lineage>
</organism>
<evidence type="ECO:0000313" key="2">
    <source>
        <dbReference type="Proteomes" id="UP000256599"/>
    </source>
</evidence>
<dbReference type="InterPro" id="IPR032811">
    <property type="entry name" value="Put_conjugal_transfer"/>
</dbReference>
<dbReference type="Proteomes" id="UP000256599">
    <property type="component" value="Unassembled WGS sequence"/>
</dbReference>
<name>A0A3D8I6S0_9HELI</name>
<dbReference type="AlphaFoldDB" id="A0A3D8I6S0"/>
<dbReference type="Pfam" id="PF13729">
    <property type="entry name" value="TraF_2"/>
    <property type="match status" value="1"/>
</dbReference>
<sequence>MIVLLMLALNGYGLEFGSMGQVSMGMGGAGVALKDSAWGLYYNPALLGADRRGKFGYSFGVQIKEQNLLELASIDVDNLKNLPQTLTNQLTSPNVGGKSVTIDGKSVNGALGGMLDALFPDSGGNITKDNVQTLVTEITGSSQTCTDISTCWDFIKDPQAQNKLKDKLTSAAAEGGSPLVGAVISGIDPNKITELAKEATGGNFDAETLFEKVGEITLAKGSDSSIDRLLNDFETINNALKANDLNVVSQNGFVIQIPGSKTSRRIESDEIGSIDIQDIDSGRGAIGVGVFASAFSNASAQIDPNNNQLIFDLGGKYYDVSVNGNAITLKYNASKTNLDGSIMNENANHLLYANALALIEVPIGYGHTLFTPAGDVNIGIALKFIQAMGYGQKLNFSVGKFPSISFDKNDVDMSQTFGVDLGVLYSPNLLENLHIGLVLKNINAPVIKRTNVDDVTLNRQLRAGVSYVLKDFLTFAFDADLLPNNTLSLQSPKSQFIGGGVMANFKKVDFRLGAMQDMRSNAREGMILTGGINLLGFLDVALQYGLGRNFTIEGINISNYMNVHIGGQFSF</sequence>
<evidence type="ECO:0000313" key="1">
    <source>
        <dbReference type="EMBL" id="RDU60817.1"/>
    </source>
</evidence>
<dbReference type="EMBL" id="NXLR01000002">
    <property type="protein sequence ID" value="RDU60817.1"/>
    <property type="molecule type" value="Genomic_DNA"/>
</dbReference>
<reference evidence="1 2" key="1">
    <citation type="submission" date="2018-04" db="EMBL/GenBank/DDBJ databases">
        <title>Novel Campyloabacter and Helicobacter Species and Strains.</title>
        <authorList>
            <person name="Mannion A.J."/>
            <person name="Shen Z."/>
            <person name="Fox J.G."/>
        </authorList>
    </citation>
    <scope>NUCLEOTIDE SEQUENCE [LARGE SCALE GENOMIC DNA]</scope>
    <source>
        <strain evidence="1 2">MIT 98-6070</strain>
    </source>
</reference>
<proteinExistence type="predicted"/>